<comment type="caution">
    <text evidence="3">The sequence shown here is derived from an EMBL/GenBank/DDBJ whole genome shotgun (WGS) entry which is preliminary data.</text>
</comment>
<feature type="region of interest" description="Disordered" evidence="1">
    <location>
        <begin position="1"/>
        <end position="20"/>
    </location>
</feature>
<dbReference type="Proteomes" id="UP000195455">
    <property type="component" value="Unassembled WGS sequence"/>
</dbReference>
<dbReference type="EMBL" id="NFHM01000028">
    <property type="protein sequence ID" value="OUN40822.1"/>
    <property type="molecule type" value="Genomic_DNA"/>
</dbReference>
<name>A0A1Y3TWB5_9FIRM</name>
<dbReference type="SUPFAM" id="SSF53098">
    <property type="entry name" value="Ribonuclease H-like"/>
    <property type="match status" value="1"/>
</dbReference>
<dbReference type="InterPro" id="IPR036397">
    <property type="entry name" value="RNaseH_sf"/>
</dbReference>
<evidence type="ECO:0000313" key="3">
    <source>
        <dbReference type="EMBL" id="OUN40822.1"/>
    </source>
</evidence>
<evidence type="ECO:0000259" key="2">
    <source>
        <dbReference type="PROSITE" id="PS50994"/>
    </source>
</evidence>
<dbReference type="PANTHER" id="PTHR46889:SF4">
    <property type="entry name" value="TRANSPOSASE INSO FOR INSERTION SEQUENCE ELEMENT IS911B-RELATED"/>
    <property type="match status" value="1"/>
</dbReference>
<dbReference type="InterPro" id="IPR012337">
    <property type="entry name" value="RNaseH-like_sf"/>
</dbReference>
<evidence type="ECO:0000313" key="4">
    <source>
        <dbReference type="Proteomes" id="UP000195455"/>
    </source>
</evidence>
<dbReference type="PANTHER" id="PTHR46889">
    <property type="entry name" value="TRANSPOSASE INSF FOR INSERTION SEQUENCE IS3B-RELATED"/>
    <property type="match status" value="1"/>
</dbReference>
<organism evidence="3 4">
    <name type="scientific">Anaerotignum lactatifermentans</name>
    <dbReference type="NCBI Taxonomy" id="160404"/>
    <lineage>
        <taxon>Bacteria</taxon>
        <taxon>Bacillati</taxon>
        <taxon>Bacillota</taxon>
        <taxon>Clostridia</taxon>
        <taxon>Lachnospirales</taxon>
        <taxon>Anaerotignaceae</taxon>
        <taxon>Anaerotignum</taxon>
    </lineage>
</organism>
<gene>
    <name evidence="3" type="ORF">B5G26_13615</name>
</gene>
<dbReference type="GO" id="GO:0015074">
    <property type="term" value="P:DNA integration"/>
    <property type="evidence" value="ECO:0007669"/>
    <property type="project" value="InterPro"/>
</dbReference>
<dbReference type="GO" id="GO:0003676">
    <property type="term" value="F:nucleic acid binding"/>
    <property type="evidence" value="ECO:0007669"/>
    <property type="project" value="InterPro"/>
</dbReference>
<protein>
    <recommendedName>
        <fullName evidence="2">Integrase catalytic domain-containing protein</fullName>
    </recommendedName>
</protein>
<dbReference type="Pfam" id="PF00665">
    <property type="entry name" value="rve"/>
    <property type="match status" value="1"/>
</dbReference>
<proteinExistence type="predicted"/>
<dbReference type="AlphaFoldDB" id="A0A1Y3TWB5"/>
<dbReference type="Gene3D" id="3.30.420.10">
    <property type="entry name" value="Ribonuclease H-like superfamily/Ribonuclease H"/>
    <property type="match status" value="1"/>
</dbReference>
<accession>A0A1Y3TWB5</accession>
<reference evidence="4" key="1">
    <citation type="submission" date="2017-04" db="EMBL/GenBank/DDBJ databases">
        <title>Function of individual gut microbiota members based on whole genome sequencing of pure cultures obtained from chicken caecum.</title>
        <authorList>
            <person name="Medvecky M."/>
            <person name="Cejkova D."/>
            <person name="Polansky O."/>
            <person name="Karasova D."/>
            <person name="Kubasova T."/>
            <person name="Cizek A."/>
            <person name="Rychlik I."/>
        </authorList>
    </citation>
    <scope>NUCLEOTIDE SEQUENCE [LARGE SCALE GENOMIC DNA]</scope>
    <source>
        <strain evidence="4">An75</strain>
    </source>
</reference>
<dbReference type="PROSITE" id="PS50994">
    <property type="entry name" value="INTEGRASE"/>
    <property type="match status" value="1"/>
</dbReference>
<dbReference type="Pfam" id="PF13333">
    <property type="entry name" value="rve_2"/>
    <property type="match status" value="1"/>
</dbReference>
<dbReference type="InterPro" id="IPR001584">
    <property type="entry name" value="Integrase_cat-core"/>
</dbReference>
<dbReference type="NCBIfam" id="NF033516">
    <property type="entry name" value="transpos_IS3"/>
    <property type="match status" value="1"/>
</dbReference>
<dbReference type="InterPro" id="IPR050900">
    <property type="entry name" value="Transposase_IS3/IS150/IS904"/>
</dbReference>
<sequence>MRSRQLPPMSTIKPKSISNPKESPGCYADHLHQDFHQKAPNLVWTSDFTYLKAGGKWYYLRIIMDLFSRKIISWNISSKPNADLVIQTFQKAYRSRNFPAGLMFHSDKGSQYTACAFRKLLDELNVVQSFSKKGYPFVNACCESFFKYLKKEETNRRNFRTYRDLYHSVFQYIEGFYNSRRPYGSLGYLTPDEMEATFWDRQGI</sequence>
<dbReference type="InterPro" id="IPR048020">
    <property type="entry name" value="Transpos_IS3"/>
</dbReference>
<evidence type="ECO:0000256" key="1">
    <source>
        <dbReference type="SAM" id="MobiDB-lite"/>
    </source>
</evidence>
<feature type="domain" description="Integrase catalytic" evidence="2">
    <location>
        <begin position="36"/>
        <end position="199"/>
    </location>
</feature>